<sequence length="181" mass="21255">MTKVNWSDFVIWQCSLRQRNFRMFAGKPSNGTIANILDIKTEKEICNIRSVLLEKNCFNTAKMFEFMIKQTHEPEIRFDKAVKFLSSDYYNISSNFDGSFTATFAYQSTIAKKILKQKKTNVQFFENTTGFHFPVNISKLKKTDPKWKYTFWHNSFFNPSLNENIQILNFSPIKTGIKIIN</sequence>
<gene>
    <name evidence="1" type="ORF">METZ01_LOCUS268527</name>
</gene>
<reference evidence="1" key="1">
    <citation type="submission" date="2018-05" db="EMBL/GenBank/DDBJ databases">
        <authorList>
            <person name="Lanie J.A."/>
            <person name="Ng W.-L."/>
            <person name="Kazmierczak K.M."/>
            <person name="Andrzejewski T.M."/>
            <person name="Davidsen T.M."/>
            <person name="Wayne K.J."/>
            <person name="Tettelin H."/>
            <person name="Glass J.I."/>
            <person name="Rusch D."/>
            <person name="Podicherti R."/>
            <person name="Tsui H.-C.T."/>
            <person name="Winkler M.E."/>
        </authorList>
    </citation>
    <scope>NUCLEOTIDE SEQUENCE</scope>
</reference>
<proteinExistence type="predicted"/>
<organism evidence="1">
    <name type="scientific">marine metagenome</name>
    <dbReference type="NCBI Taxonomy" id="408172"/>
    <lineage>
        <taxon>unclassified sequences</taxon>
        <taxon>metagenomes</taxon>
        <taxon>ecological metagenomes</taxon>
    </lineage>
</organism>
<accession>A0A382JWS1</accession>
<protein>
    <submittedName>
        <fullName evidence="1">Uncharacterized protein</fullName>
    </submittedName>
</protein>
<dbReference type="AlphaFoldDB" id="A0A382JWS1"/>
<evidence type="ECO:0000313" key="1">
    <source>
        <dbReference type="EMBL" id="SVC15673.1"/>
    </source>
</evidence>
<name>A0A382JWS1_9ZZZZ</name>
<dbReference type="EMBL" id="UINC01076469">
    <property type="protein sequence ID" value="SVC15673.1"/>
    <property type="molecule type" value="Genomic_DNA"/>
</dbReference>